<dbReference type="InterPro" id="IPR043127">
    <property type="entry name" value="Sec-1-like_dom3a"/>
</dbReference>
<comment type="caution">
    <text evidence="7">The sequence shown here is derived from an EMBL/GenBank/DDBJ whole genome shotgun (WGS) entry which is preliminary data.</text>
</comment>
<evidence type="ECO:0000256" key="1">
    <source>
        <dbReference type="ARBA" id="ARBA00004184"/>
    </source>
</evidence>
<dbReference type="InterPro" id="IPR036045">
    <property type="entry name" value="Sec1-like_sf"/>
</dbReference>
<keyword evidence="5" id="KW-0472">Membrane</keyword>
<keyword evidence="3" id="KW-0813">Transport</keyword>
<organism evidence="7 8">
    <name type="scientific">Rhipicephalus microplus</name>
    <name type="common">Cattle tick</name>
    <name type="synonym">Boophilus microplus</name>
    <dbReference type="NCBI Taxonomy" id="6941"/>
    <lineage>
        <taxon>Eukaryota</taxon>
        <taxon>Metazoa</taxon>
        <taxon>Ecdysozoa</taxon>
        <taxon>Arthropoda</taxon>
        <taxon>Chelicerata</taxon>
        <taxon>Arachnida</taxon>
        <taxon>Acari</taxon>
        <taxon>Parasitiformes</taxon>
        <taxon>Ixodida</taxon>
        <taxon>Ixodoidea</taxon>
        <taxon>Ixodidae</taxon>
        <taxon>Rhipicephalinae</taxon>
        <taxon>Rhipicephalus</taxon>
        <taxon>Boophilus</taxon>
    </lineage>
</organism>
<reference evidence="7" key="2">
    <citation type="submission" date="2021-09" db="EMBL/GenBank/DDBJ databases">
        <authorList>
            <person name="Jia N."/>
            <person name="Wang J."/>
            <person name="Shi W."/>
            <person name="Du L."/>
            <person name="Sun Y."/>
            <person name="Zhan W."/>
            <person name="Jiang J."/>
            <person name="Wang Q."/>
            <person name="Zhang B."/>
            <person name="Ji P."/>
            <person name="Sakyi L.B."/>
            <person name="Cui X."/>
            <person name="Yuan T."/>
            <person name="Jiang B."/>
            <person name="Yang W."/>
            <person name="Lam T.T.-Y."/>
            <person name="Chang Q."/>
            <person name="Ding S."/>
            <person name="Wang X."/>
            <person name="Zhu J."/>
            <person name="Ruan X."/>
            <person name="Zhao L."/>
            <person name="Wei J."/>
            <person name="Que T."/>
            <person name="Du C."/>
            <person name="Cheng J."/>
            <person name="Dai P."/>
            <person name="Han X."/>
            <person name="Huang E."/>
            <person name="Gao Y."/>
            <person name="Liu J."/>
            <person name="Shao H."/>
            <person name="Ye R."/>
            <person name="Li L."/>
            <person name="Wei W."/>
            <person name="Wang X."/>
            <person name="Wang C."/>
            <person name="Huo Q."/>
            <person name="Li W."/>
            <person name="Guo W."/>
            <person name="Chen H."/>
            <person name="Chen S."/>
            <person name="Zhou L."/>
            <person name="Zhou L."/>
            <person name="Ni X."/>
            <person name="Tian J."/>
            <person name="Zhou Y."/>
            <person name="Sheng Y."/>
            <person name="Liu T."/>
            <person name="Pan Y."/>
            <person name="Xia L."/>
            <person name="Li J."/>
            <person name="Zhao F."/>
            <person name="Cao W."/>
        </authorList>
    </citation>
    <scope>NUCLEOTIDE SEQUENCE</scope>
    <source>
        <strain evidence="7">Rmic-2018</strain>
        <tissue evidence="7">Larvae</tissue>
    </source>
</reference>
<dbReference type="Pfam" id="PF00995">
    <property type="entry name" value="Sec1"/>
    <property type="match status" value="1"/>
</dbReference>
<dbReference type="Gene3D" id="1.25.40.60">
    <property type="match status" value="1"/>
</dbReference>
<dbReference type="Gene3D" id="3.40.50.1910">
    <property type="match status" value="1"/>
</dbReference>
<dbReference type="FunFam" id="3.90.830.10:FF:000002">
    <property type="entry name" value="Vacuolar protein sorting-associated protein 45"/>
    <property type="match status" value="1"/>
</dbReference>
<accession>A0A9J6F141</accession>
<comment type="subcellular location">
    <subcellularLocation>
        <location evidence="1">Endomembrane system</location>
        <topology evidence="1">Peripheral membrane protein</topology>
    </subcellularLocation>
</comment>
<dbReference type="AlphaFoldDB" id="A0A9J6F141"/>
<dbReference type="EMBL" id="JABSTU010000001">
    <property type="protein sequence ID" value="KAH8040371.1"/>
    <property type="molecule type" value="Genomic_DNA"/>
</dbReference>
<evidence type="ECO:0000256" key="3">
    <source>
        <dbReference type="ARBA" id="ARBA00022448"/>
    </source>
</evidence>
<dbReference type="Proteomes" id="UP000821866">
    <property type="component" value="Chromosome 1"/>
</dbReference>
<evidence type="ECO:0000313" key="8">
    <source>
        <dbReference type="Proteomes" id="UP000821866"/>
    </source>
</evidence>
<keyword evidence="4" id="KW-0653">Protein transport</keyword>
<sequence length="639" mass="72897">MSAVTAIRLYIDKMIEESGPGMKVLMMDKETTTTVSVVYAQSEMLLKEVYLFERIDVCAGTEAMKHMKCIAFLRPIRENVELLVQELRNPRYGQYYIYFSNTVNRSDIKELAEADDQECIQEVKEFFGDYVALAPHLFSFNLTGCFQGQRWSTAAFERSVQGLVALLLSLRKAPVVRYQCNSEPARRLAEGVSQWMKREAKLFDFRKPEVPPLLLILDRRSDVVTPLLNQWTYQAMVHELLKIQNNRVNLSQVPGLSRDLQDMVLSEDNDEFYSNNMYKNFGEIGSNIKDLMEEFQAKTKSHEKVESIADMKAFVEHYPQFKKIQGTVAKHVTLVGELSRLVGAHSLLEVSEVEQEIVATRDHSDLLKRVRSLIGSSKVRDIDCLRLVILYALHFDKHSNSDLSGLVHLLKNRGISEALLRMIPAALDFQERKLQPNDKFSADNVRAFTKKVIKGLKGVENIYTQHVPLVYDILEDLLRGRLRDNAYPQAYAPSDSGSILRYQDITVFIAGGVTYEESLSIYKLNVANSTVRIMLGGTCVHNFSSGRTIQTLTIAFNDNKLSLPSARAPAIMYLAMSHLRDLGTFSAHLGLDVDYWLCMYERISLTHLWDPTMMLAYLIFYLDGTPRVWFDDPETELAS</sequence>
<dbReference type="InterPro" id="IPR027482">
    <property type="entry name" value="Sec1-like_dom2"/>
</dbReference>
<gene>
    <name evidence="7" type="ORF">HPB51_010151</name>
</gene>
<dbReference type="PANTHER" id="PTHR11679">
    <property type="entry name" value="VESICLE PROTEIN SORTING-ASSOCIATED"/>
    <property type="match status" value="1"/>
</dbReference>
<dbReference type="Gene3D" id="3.40.50.2060">
    <property type="match status" value="1"/>
</dbReference>
<proteinExistence type="inferred from homology"/>
<dbReference type="GO" id="GO:0012505">
    <property type="term" value="C:endomembrane system"/>
    <property type="evidence" value="ECO:0007669"/>
    <property type="project" value="UniProtKB-SubCell"/>
</dbReference>
<dbReference type="SUPFAM" id="SSF56815">
    <property type="entry name" value="Sec1/munc18-like (SM) proteins"/>
    <property type="match status" value="1"/>
</dbReference>
<name>A0A9J6F141_RHIMP</name>
<dbReference type="InterPro" id="IPR001619">
    <property type="entry name" value="Sec1-like"/>
</dbReference>
<dbReference type="Gene3D" id="3.90.830.10">
    <property type="entry name" value="Syntaxin Binding Protein 1, Chain A, domain 2"/>
    <property type="match status" value="1"/>
</dbReference>
<protein>
    <recommendedName>
        <fullName evidence="6">Vacuolar protein sorting-associated protein 45</fullName>
    </recommendedName>
</protein>
<dbReference type="VEuPathDB" id="VectorBase:LOC119159381"/>
<evidence type="ECO:0000313" key="7">
    <source>
        <dbReference type="EMBL" id="KAH8040371.1"/>
    </source>
</evidence>
<dbReference type="PIRSF" id="PIRSF005715">
    <property type="entry name" value="VPS45_Sec1"/>
    <property type="match status" value="1"/>
</dbReference>
<dbReference type="GO" id="GO:0031410">
    <property type="term" value="C:cytoplasmic vesicle"/>
    <property type="evidence" value="ECO:0007669"/>
    <property type="project" value="UniProtKB-ARBA"/>
</dbReference>
<dbReference type="GO" id="GO:0015031">
    <property type="term" value="P:protein transport"/>
    <property type="evidence" value="ECO:0007669"/>
    <property type="project" value="UniProtKB-KW"/>
</dbReference>
<evidence type="ECO:0000256" key="6">
    <source>
        <dbReference type="ARBA" id="ARBA00073001"/>
    </source>
</evidence>
<reference evidence="7" key="1">
    <citation type="journal article" date="2020" name="Cell">
        <title>Large-Scale Comparative Analyses of Tick Genomes Elucidate Their Genetic Diversity and Vector Capacities.</title>
        <authorList>
            <consortium name="Tick Genome and Microbiome Consortium (TIGMIC)"/>
            <person name="Jia N."/>
            <person name="Wang J."/>
            <person name="Shi W."/>
            <person name="Du L."/>
            <person name="Sun Y."/>
            <person name="Zhan W."/>
            <person name="Jiang J.F."/>
            <person name="Wang Q."/>
            <person name="Zhang B."/>
            <person name="Ji P."/>
            <person name="Bell-Sakyi L."/>
            <person name="Cui X.M."/>
            <person name="Yuan T.T."/>
            <person name="Jiang B.G."/>
            <person name="Yang W.F."/>
            <person name="Lam T.T."/>
            <person name="Chang Q.C."/>
            <person name="Ding S.J."/>
            <person name="Wang X.J."/>
            <person name="Zhu J.G."/>
            <person name="Ruan X.D."/>
            <person name="Zhao L."/>
            <person name="Wei J.T."/>
            <person name="Ye R.Z."/>
            <person name="Que T.C."/>
            <person name="Du C.H."/>
            <person name="Zhou Y.H."/>
            <person name="Cheng J.X."/>
            <person name="Dai P.F."/>
            <person name="Guo W.B."/>
            <person name="Han X.H."/>
            <person name="Huang E.J."/>
            <person name="Li L.F."/>
            <person name="Wei W."/>
            <person name="Gao Y.C."/>
            <person name="Liu J.Z."/>
            <person name="Shao H.Z."/>
            <person name="Wang X."/>
            <person name="Wang C.C."/>
            <person name="Yang T.C."/>
            <person name="Huo Q.B."/>
            <person name="Li W."/>
            <person name="Chen H.Y."/>
            <person name="Chen S.E."/>
            <person name="Zhou L.G."/>
            <person name="Ni X.B."/>
            <person name="Tian J.H."/>
            <person name="Sheng Y."/>
            <person name="Liu T."/>
            <person name="Pan Y.S."/>
            <person name="Xia L.Y."/>
            <person name="Li J."/>
            <person name="Zhao F."/>
            <person name="Cao W.C."/>
        </authorList>
    </citation>
    <scope>NUCLEOTIDE SEQUENCE</scope>
    <source>
        <strain evidence="7">Rmic-2018</strain>
    </source>
</reference>
<dbReference type="GO" id="GO:0016192">
    <property type="term" value="P:vesicle-mediated transport"/>
    <property type="evidence" value="ECO:0007669"/>
    <property type="project" value="InterPro"/>
</dbReference>
<evidence type="ECO:0000256" key="2">
    <source>
        <dbReference type="ARBA" id="ARBA00009884"/>
    </source>
</evidence>
<evidence type="ECO:0000256" key="4">
    <source>
        <dbReference type="ARBA" id="ARBA00022927"/>
    </source>
</evidence>
<keyword evidence="8" id="KW-1185">Reference proteome</keyword>
<comment type="similarity">
    <text evidence="2">Belongs to the STXBP/unc-18/SEC1 family.</text>
</comment>
<dbReference type="InterPro" id="IPR043154">
    <property type="entry name" value="Sec-1-like_dom1"/>
</dbReference>
<evidence type="ECO:0000256" key="5">
    <source>
        <dbReference type="ARBA" id="ARBA00023136"/>
    </source>
</evidence>